<accession>A0A645HGV4</accession>
<dbReference type="AlphaFoldDB" id="A0A645HGV4"/>
<sequence>MDGEQHAMAAQRCVVLVDDEGHAHRAGVFVVVDQKVAADMQLAIVFFVKTRRLLDIVVHRIFGDGQLVVLLDPALFFEGWRFQVDPDGAKAFKVCQGLDFFLNESTIG</sequence>
<name>A0A645HGV4_9ZZZZ</name>
<reference evidence="1" key="1">
    <citation type="submission" date="2019-08" db="EMBL/GenBank/DDBJ databases">
        <authorList>
            <person name="Kucharzyk K."/>
            <person name="Murdoch R.W."/>
            <person name="Higgins S."/>
            <person name="Loffler F."/>
        </authorList>
    </citation>
    <scope>NUCLEOTIDE SEQUENCE</scope>
</reference>
<evidence type="ECO:0000313" key="1">
    <source>
        <dbReference type="EMBL" id="MPN38251.1"/>
    </source>
</evidence>
<organism evidence="1">
    <name type="scientific">bioreactor metagenome</name>
    <dbReference type="NCBI Taxonomy" id="1076179"/>
    <lineage>
        <taxon>unclassified sequences</taxon>
        <taxon>metagenomes</taxon>
        <taxon>ecological metagenomes</taxon>
    </lineage>
</organism>
<gene>
    <name evidence="1" type="ORF">SDC9_185775</name>
</gene>
<proteinExistence type="predicted"/>
<comment type="caution">
    <text evidence="1">The sequence shown here is derived from an EMBL/GenBank/DDBJ whole genome shotgun (WGS) entry which is preliminary data.</text>
</comment>
<protein>
    <submittedName>
        <fullName evidence="1">Uncharacterized protein</fullName>
    </submittedName>
</protein>
<dbReference type="EMBL" id="VSSQ01093361">
    <property type="protein sequence ID" value="MPN38251.1"/>
    <property type="molecule type" value="Genomic_DNA"/>
</dbReference>